<sequence>ALLVLVIQGADRLREAAPPSDPASGTQTQETMEQAPWDYTRILALCLSLAHVISGDYG</sequence>
<proteinExistence type="predicted"/>
<gene>
    <name evidence="1" type="ORF">KIPB_017252</name>
</gene>
<dbReference type="Proteomes" id="UP000265618">
    <property type="component" value="Unassembled WGS sequence"/>
</dbReference>
<dbReference type="AlphaFoldDB" id="A0A391NX12"/>
<reference evidence="1 2" key="1">
    <citation type="journal article" date="2018" name="PLoS ONE">
        <title>The draft genome of Kipferlia bialata reveals reductive genome evolution in fornicate parasites.</title>
        <authorList>
            <person name="Tanifuji G."/>
            <person name="Takabayashi S."/>
            <person name="Kume K."/>
            <person name="Takagi M."/>
            <person name="Nakayama T."/>
            <person name="Kamikawa R."/>
            <person name="Inagaki Y."/>
            <person name="Hashimoto T."/>
        </authorList>
    </citation>
    <scope>NUCLEOTIDE SEQUENCE [LARGE SCALE GENOMIC DNA]</scope>
    <source>
        <strain evidence="1">NY0173</strain>
    </source>
</reference>
<feature type="non-terminal residue" evidence="1">
    <location>
        <position position="58"/>
    </location>
</feature>
<evidence type="ECO:0000313" key="1">
    <source>
        <dbReference type="EMBL" id="GCA65497.1"/>
    </source>
</evidence>
<feature type="non-terminal residue" evidence="1">
    <location>
        <position position="1"/>
    </location>
</feature>
<evidence type="ECO:0000313" key="2">
    <source>
        <dbReference type="Proteomes" id="UP000265618"/>
    </source>
</evidence>
<name>A0A391NX12_9EUKA</name>
<keyword evidence="2" id="KW-1185">Reference proteome</keyword>
<accession>A0A391NX12</accession>
<organism evidence="1 2">
    <name type="scientific">Kipferlia bialata</name>
    <dbReference type="NCBI Taxonomy" id="797122"/>
    <lineage>
        <taxon>Eukaryota</taxon>
        <taxon>Metamonada</taxon>
        <taxon>Carpediemonas-like organisms</taxon>
        <taxon>Kipferlia</taxon>
    </lineage>
</organism>
<comment type="caution">
    <text evidence="1">The sequence shown here is derived from an EMBL/GenBank/DDBJ whole genome shotgun (WGS) entry which is preliminary data.</text>
</comment>
<dbReference type="EMBL" id="BDIP01011344">
    <property type="protein sequence ID" value="GCA65497.1"/>
    <property type="molecule type" value="Genomic_DNA"/>
</dbReference>
<protein>
    <submittedName>
        <fullName evidence="1">Uncharacterized protein</fullName>
    </submittedName>
</protein>